<accession>A0AAD3NHB1</accession>
<dbReference type="Proteomes" id="UP001279410">
    <property type="component" value="Unassembled WGS sequence"/>
</dbReference>
<evidence type="ECO:0000313" key="1">
    <source>
        <dbReference type="EMBL" id="GLD71149.1"/>
    </source>
</evidence>
<sequence length="149" mass="16899">MNLFQQANMYSSCLFLNVMSHRFVMLTAAAGRIHHFQLLPHLTSAPAHPAAFHRGLKLTCWRARISLRHVTRIQWLEVTLGFLVAFLHPGPVLLENSTVLQHRHREQVCLQRRPREAEGPMHDLSGVCLFSSSAGSPGECLRHPPPLER</sequence>
<reference evidence="1" key="1">
    <citation type="submission" date="2022-08" db="EMBL/GenBank/DDBJ databases">
        <title>Genome sequencing of akame (Lates japonicus).</title>
        <authorList>
            <person name="Hashiguchi Y."/>
            <person name="Takahashi H."/>
        </authorList>
    </citation>
    <scope>NUCLEOTIDE SEQUENCE</scope>
    <source>
        <strain evidence="1">Kochi</strain>
    </source>
</reference>
<name>A0AAD3NHB1_LATJO</name>
<comment type="caution">
    <text evidence="1">The sequence shown here is derived from an EMBL/GenBank/DDBJ whole genome shotgun (WGS) entry which is preliminary data.</text>
</comment>
<organism evidence="1 2">
    <name type="scientific">Lates japonicus</name>
    <name type="common">Japanese lates</name>
    <dbReference type="NCBI Taxonomy" id="270547"/>
    <lineage>
        <taxon>Eukaryota</taxon>
        <taxon>Metazoa</taxon>
        <taxon>Chordata</taxon>
        <taxon>Craniata</taxon>
        <taxon>Vertebrata</taxon>
        <taxon>Euteleostomi</taxon>
        <taxon>Actinopterygii</taxon>
        <taxon>Neopterygii</taxon>
        <taxon>Teleostei</taxon>
        <taxon>Neoteleostei</taxon>
        <taxon>Acanthomorphata</taxon>
        <taxon>Carangaria</taxon>
        <taxon>Carangaria incertae sedis</taxon>
        <taxon>Centropomidae</taxon>
        <taxon>Lates</taxon>
    </lineage>
</organism>
<keyword evidence="1" id="KW-0675">Receptor</keyword>
<dbReference type="AlphaFoldDB" id="A0AAD3NHB1"/>
<gene>
    <name evidence="1" type="ORF">AKAME5_002247000</name>
</gene>
<protein>
    <submittedName>
        <fullName evidence="1">G-protein coupled estrogen receptor 1-like protein</fullName>
    </submittedName>
</protein>
<keyword evidence="2" id="KW-1185">Reference proteome</keyword>
<dbReference type="EMBL" id="BRZM01000523">
    <property type="protein sequence ID" value="GLD71149.1"/>
    <property type="molecule type" value="Genomic_DNA"/>
</dbReference>
<evidence type="ECO:0000313" key="2">
    <source>
        <dbReference type="Proteomes" id="UP001279410"/>
    </source>
</evidence>
<proteinExistence type="predicted"/>